<feature type="compositionally biased region" description="Low complexity" evidence="1">
    <location>
        <begin position="126"/>
        <end position="149"/>
    </location>
</feature>
<evidence type="ECO:0000256" key="2">
    <source>
        <dbReference type="SAM" id="SignalP"/>
    </source>
</evidence>
<dbReference type="Proteomes" id="UP000814243">
    <property type="component" value="Unassembled WGS sequence"/>
</dbReference>
<feature type="region of interest" description="Disordered" evidence="1">
    <location>
        <begin position="38"/>
        <end position="177"/>
    </location>
</feature>
<feature type="compositionally biased region" description="Gly residues" evidence="1">
    <location>
        <begin position="38"/>
        <end position="55"/>
    </location>
</feature>
<feature type="compositionally biased region" description="Gly residues" evidence="1">
    <location>
        <begin position="99"/>
        <end position="125"/>
    </location>
</feature>
<dbReference type="AlphaFoldDB" id="A0A835GMI6"/>
<evidence type="ECO:0000256" key="1">
    <source>
        <dbReference type="SAM" id="MobiDB-lite"/>
    </source>
</evidence>
<feature type="compositionally biased region" description="Low complexity" evidence="1">
    <location>
        <begin position="56"/>
        <end position="76"/>
    </location>
</feature>
<name>A0A835GMI6_SPOEX</name>
<evidence type="ECO:0000313" key="3">
    <source>
        <dbReference type="EMBL" id="KAF9421887.1"/>
    </source>
</evidence>
<gene>
    <name evidence="4" type="ORF">HF086_013380</name>
    <name evidence="3" type="ORF">HW555_002327</name>
</gene>
<organism evidence="3 5">
    <name type="scientific">Spodoptera exigua</name>
    <name type="common">Beet armyworm</name>
    <name type="synonym">Noctua fulgens</name>
    <dbReference type="NCBI Taxonomy" id="7107"/>
    <lineage>
        <taxon>Eukaryota</taxon>
        <taxon>Metazoa</taxon>
        <taxon>Ecdysozoa</taxon>
        <taxon>Arthropoda</taxon>
        <taxon>Hexapoda</taxon>
        <taxon>Insecta</taxon>
        <taxon>Pterygota</taxon>
        <taxon>Neoptera</taxon>
        <taxon>Endopterygota</taxon>
        <taxon>Lepidoptera</taxon>
        <taxon>Glossata</taxon>
        <taxon>Ditrysia</taxon>
        <taxon>Noctuoidea</taxon>
        <taxon>Noctuidae</taxon>
        <taxon>Amphipyrinae</taxon>
        <taxon>Spodoptera</taxon>
    </lineage>
</organism>
<protein>
    <submittedName>
        <fullName evidence="3">Uncharacterized protein</fullName>
    </submittedName>
</protein>
<feature type="compositionally biased region" description="Gly residues" evidence="1">
    <location>
        <begin position="150"/>
        <end position="162"/>
    </location>
</feature>
<feature type="chain" id="PRO_5032443743" evidence="2">
    <location>
        <begin position="24"/>
        <end position="467"/>
    </location>
</feature>
<feature type="compositionally biased region" description="Gly residues" evidence="1">
    <location>
        <begin position="77"/>
        <end position="92"/>
    </location>
</feature>
<reference evidence="3" key="1">
    <citation type="submission" date="2020-08" db="EMBL/GenBank/DDBJ databases">
        <title>Spodoptera exigua strain:BAW_Kor-Di-RS1 Genome sequencing and assembly.</title>
        <authorList>
            <person name="Kim J."/>
            <person name="Nam H.Y."/>
            <person name="Kwon M."/>
            <person name="Choi J.H."/>
            <person name="Cho S.R."/>
            <person name="Kim G.-H."/>
        </authorList>
    </citation>
    <scope>NUCLEOTIDE SEQUENCE</scope>
    <source>
        <strain evidence="3">BAW_Kor-Di-RS1</strain>
        <tissue evidence="3">Whole-body</tissue>
    </source>
</reference>
<accession>A0A835GMI6</accession>
<evidence type="ECO:0000313" key="4">
    <source>
        <dbReference type="EMBL" id="KAH9637894.1"/>
    </source>
</evidence>
<dbReference type="EMBL" id="JACKWZ010000021">
    <property type="protein sequence ID" value="KAF9421887.1"/>
    <property type="molecule type" value="Genomic_DNA"/>
</dbReference>
<sequence length="467" mass="47800">MLIIKRVLFCAFLLAVLFEPILAKRGFSGGHSYPKSGGLSGGGHRSGGLSGGGHGYPSSGSHGYPSSGVRPPSHGYPSGGGLSGSGSSGGSHGYPSSGGLSGSGSSGGSHGYPSGGGLSGSGGNHGYPSSGGSHSYPSSGGSHSYPSSGGSHGYPSSGGGLSGNNNNRYPQNKPTTVHHTTNVYNYHYSPPQRISYAPPHGGPPVNYPVYHGTPPTYVYQYKNSGSKYGTLLAGLALLNLGTLAGAAYAHSRTQQYKPQPGEVCKFAVKKDNGDYEETRIDCQIISSFILEDQAQRSTGTNSTVSVVTVTNTTVTNSTNMIAANPTTPAPVPVPGNVLYAMLPNGTLVPVNQTAPPTTAIPLNVPMNASVGGLAPNGTLITTSSVVTTTTNTTVVNALDVKGKPVQVTPGMQCFVIRTSPTHNMRKSVQCGLLQTYADKSIRKNSATRNGPMFTTILAAVVAFCVAY</sequence>
<keyword evidence="2" id="KW-0732">Signal</keyword>
<comment type="caution">
    <text evidence="3">The sequence shown here is derived from an EMBL/GenBank/DDBJ whole genome shotgun (WGS) entry which is preliminary data.</text>
</comment>
<evidence type="ECO:0000313" key="5">
    <source>
        <dbReference type="Proteomes" id="UP000648187"/>
    </source>
</evidence>
<proteinExistence type="predicted"/>
<reference evidence="4" key="2">
    <citation type="journal article" date="2021" name="G3 (Bethesda)">
        <title>Genome and transcriptome analysis of the beet armyworm Spodoptera exigua reveals targets for pest control. .</title>
        <authorList>
            <person name="Simon S."/>
            <person name="Breeschoten T."/>
            <person name="Jansen H.J."/>
            <person name="Dirks R.P."/>
            <person name="Schranz M.E."/>
            <person name="Ros V.I.D."/>
        </authorList>
    </citation>
    <scope>NUCLEOTIDE SEQUENCE</scope>
    <source>
        <strain evidence="4">TB_SE_WUR_2020</strain>
    </source>
</reference>
<keyword evidence="5" id="KW-1185">Reference proteome</keyword>
<feature type="signal peptide" evidence="2">
    <location>
        <begin position="1"/>
        <end position="23"/>
    </location>
</feature>
<feature type="compositionally biased region" description="Polar residues" evidence="1">
    <location>
        <begin position="167"/>
        <end position="177"/>
    </location>
</feature>
<dbReference type="Proteomes" id="UP000648187">
    <property type="component" value="Unassembled WGS sequence"/>
</dbReference>
<dbReference type="EMBL" id="JACEFF010000432">
    <property type="protein sequence ID" value="KAH9637894.1"/>
    <property type="molecule type" value="Genomic_DNA"/>
</dbReference>